<feature type="transmembrane region" description="Helical" evidence="1">
    <location>
        <begin position="110"/>
        <end position="130"/>
    </location>
</feature>
<name>A9KMC8_LACP7</name>
<sequence length="139" mass="15207">MYKFLVSRKAGSMEKIALIGIIAVVAANLFKNGKTEYAFFISLTGCILIFYFGIGKLSTIFKAIERIKGYLSINSEYIAILLKIIGITYISEFASNLCKDAGYSAIGNQIELAGKLCIMAISMPVLLALLDTIDRFLTA</sequence>
<proteinExistence type="predicted"/>
<keyword evidence="1" id="KW-0472">Membrane</keyword>
<dbReference type="InterPro" id="IPR025664">
    <property type="entry name" value="Spore_III_AC/AD"/>
</dbReference>
<feature type="transmembrane region" description="Helical" evidence="1">
    <location>
        <begin position="12"/>
        <end position="31"/>
    </location>
</feature>
<protein>
    <submittedName>
        <fullName evidence="2">Stage III sporulation protein AD</fullName>
    </submittedName>
</protein>
<dbReference type="KEGG" id="cpy:Cphy_2521"/>
<dbReference type="NCBIfam" id="TIGR02849">
    <property type="entry name" value="spore_III_AD"/>
    <property type="match status" value="1"/>
</dbReference>
<accession>A9KMC8</accession>
<evidence type="ECO:0000313" key="3">
    <source>
        <dbReference type="Proteomes" id="UP000000370"/>
    </source>
</evidence>
<feature type="transmembrane region" description="Helical" evidence="1">
    <location>
        <begin position="69"/>
        <end position="90"/>
    </location>
</feature>
<evidence type="ECO:0000313" key="2">
    <source>
        <dbReference type="EMBL" id="ABX42882.1"/>
    </source>
</evidence>
<dbReference type="STRING" id="357809.Cphy_2521"/>
<dbReference type="EMBL" id="CP000885">
    <property type="protein sequence ID" value="ABX42882.1"/>
    <property type="molecule type" value="Genomic_DNA"/>
</dbReference>
<dbReference type="eggNOG" id="ENOG5032SJW">
    <property type="taxonomic scope" value="Bacteria"/>
</dbReference>
<feature type="transmembrane region" description="Helical" evidence="1">
    <location>
        <begin position="37"/>
        <end position="57"/>
    </location>
</feature>
<gene>
    <name evidence="2" type="ordered locus">Cphy_2521</name>
</gene>
<keyword evidence="1" id="KW-0812">Transmembrane</keyword>
<dbReference type="Proteomes" id="UP000000370">
    <property type="component" value="Chromosome"/>
</dbReference>
<dbReference type="Pfam" id="PF06686">
    <property type="entry name" value="SpoIIIAC"/>
    <property type="match status" value="2"/>
</dbReference>
<dbReference type="HOGENOM" id="CLU_159353_1_1_9"/>
<evidence type="ECO:0000256" key="1">
    <source>
        <dbReference type="SAM" id="Phobius"/>
    </source>
</evidence>
<keyword evidence="1" id="KW-1133">Transmembrane helix</keyword>
<organism evidence="2 3">
    <name type="scientific">Lachnoclostridium phytofermentans (strain ATCC 700394 / DSM 18823 / ISDg)</name>
    <name type="common">Clostridium phytofermentans</name>
    <dbReference type="NCBI Taxonomy" id="357809"/>
    <lineage>
        <taxon>Bacteria</taxon>
        <taxon>Bacillati</taxon>
        <taxon>Bacillota</taxon>
        <taxon>Clostridia</taxon>
        <taxon>Lachnospirales</taxon>
        <taxon>Lachnospiraceae</taxon>
    </lineage>
</organism>
<reference evidence="3" key="1">
    <citation type="submission" date="2007-11" db="EMBL/GenBank/DDBJ databases">
        <title>Complete genome sequence of Clostridium phytofermentans ISDg.</title>
        <authorList>
            <person name="Leschine S.B."/>
            <person name="Warnick T.A."/>
            <person name="Blanchard J.L."/>
            <person name="Schnell D.J."/>
            <person name="Petit E.L."/>
            <person name="LaTouf W.G."/>
            <person name="Copeland A."/>
            <person name="Lucas S."/>
            <person name="Lapidus A."/>
            <person name="Barry K."/>
            <person name="Glavina del Rio T."/>
            <person name="Dalin E."/>
            <person name="Tice H."/>
            <person name="Pitluck S."/>
            <person name="Kiss H."/>
            <person name="Brettin T."/>
            <person name="Bruce D."/>
            <person name="Detter J.C."/>
            <person name="Han C."/>
            <person name="Kuske C."/>
            <person name="Schmutz J."/>
            <person name="Larimer F."/>
            <person name="Land M."/>
            <person name="Hauser L."/>
            <person name="Kyrpides N."/>
            <person name="Kim E.A."/>
            <person name="Richardson P."/>
        </authorList>
    </citation>
    <scope>NUCLEOTIDE SEQUENCE [LARGE SCALE GENOMIC DNA]</scope>
    <source>
        <strain evidence="3">ATCC 700394 / DSM 18823 / ISDg</strain>
    </source>
</reference>
<dbReference type="AlphaFoldDB" id="A9KMC8"/>
<dbReference type="InterPro" id="IPR014211">
    <property type="entry name" value="Spore_III_AD"/>
</dbReference>
<keyword evidence="3" id="KW-1185">Reference proteome</keyword>